<dbReference type="PROSITE" id="PS51752">
    <property type="entry name" value="JACALIN_LECTIN"/>
    <property type="match status" value="2"/>
</dbReference>
<dbReference type="SMART" id="SM00915">
    <property type="entry name" value="Jacalin"/>
    <property type="match status" value="1"/>
</dbReference>
<name>A0A8H2XNA3_9AGAM</name>
<gene>
    <name evidence="3" type="ORF">RDB_LOCUS18835</name>
</gene>
<feature type="region of interest" description="Disordered" evidence="1">
    <location>
        <begin position="523"/>
        <end position="546"/>
    </location>
</feature>
<protein>
    <recommendedName>
        <fullName evidence="2">Jacalin-type lectin domain-containing protein</fullName>
    </recommendedName>
</protein>
<comment type="caution">
    <text evidence="3">The sequence shown here is derived from an EMBL/GenBank/DDBJ whole genome shotgun (WGS) entry which is preliminary data.</text>
</comment>
<evidence type="ECO:0000313" key="4">
    <source>
        <dbReference type="Proteomes" id="UP000663853"/>
    </source>
</evidence>
<dbReference type="InterPro" id="IPR036404">
    <property type="entry name" value="Jacalin-like_lectin_dom_sf"/>
</dbReference>
<feature type="domain" description="Jacalin-type lectin" evidence="2">
    <location>
        <begin position="1548"/>
        <end position="1727"/>
    </location>
</feature>
<feature type="compositionally biased region" description="Basic and acidic residues" evidence="1">
    <location>
        <begin position="1046"/>
        <end position="1056"/>
    </location>
</feature>
<dbReference type="InterPro" id="IPR054586">
    <property type="entry name" value="MACPF_1_fungal"/>
</dbReference>
<dbReference type="SUPFAM" id="SSF51101">
    <property type="entry name" value="Mannose-binding lectins"/>
    <property type="match status" value="6"/>
</dbReference>
<feature type="compositionally biased region" description="Polar residues" evidence="1">
    <location>
        <begin position="524"/>
        <end position="534"/>
    </location>
</feature>
<dbReference type="PANTHER" id="PTHR46506">
    <property type="entry name" value="OS05G0143600 PROTEIN"/>
    <property type="match status" value="1"/>
</dbReference>
<dbReference type="Pfam" id="PF22693">
    <property type="entry name" value="MACPF_1"/>
    <property type="match status" value="2"/>
</dbReference>
<dbReference type="Pfam" id="PF01419">
    <property type="entry name" value="Jacalin"/>
    <property type="match status" value="5"/>
</dbReference>
<accession>A0A8H2XNA3</accession>
<dbReference type="EMBL" id="CAJMXA010000335">
    <property type="protein sequence ID" value="CAE6426585.1"/>
    <property type="molecule type" value="Genomic_DNA"/>
</dbReference>
<feature type="region of interest" description="Disordered" evidence="1">
    <location>
        <begin position="1"/>
        <end position="27"/>
    </location>
</feature>
<dbReference type="Gene3D" id="2.100.10.30">
    <property type="entry name" value="Jacalin-like lectin domain"/>
    <property type="match status" value="6"/>
</dbReference>
<evidence type="ECO:0000259" key="2">
    <source>
        <dbReference type="PROSITE" id="PS51752"/>
    </source>
</evidence>
<evidence type="ECO:0000313" key="3">
    <source>
        <dbReference type="EMBL" id="CAE6426585.1"/>
    </source>
</evidence>
<organism evidence="3 4">
    <name type="scientific">Rhizoctonia solani</name>
    <dbReference type="NCBI Taxonomy" id="456999"/>
    <lineage>
        <taxon>Eukaryota</taxon>
        <taxon>Fungi</taxon>
        <taxon>Dikarya</taxon>
        <taxon>Basidiomycota</taxon>
        <taxon>Agaricomycotina</taxon>
        <taxon>Agaricomycetes</taxon>
        <taxon>Cantharellales</taxon>
        <taxon>Ceratobasidiaceae</taxon>
        <taxon>Rhizoctonia</taxon>
    </lineage>
</organism>
<reference evidence="3" key="1">
    <citation type="submission" date="2021-01" db="EMBL/GenBank/DDBJ databases">
        <authorList>
            <person name="Kaushik A."/>
        </authorList>
    </citation>
    <scope>NUCLEOTIDE SEQUENCE</scope>
    <source>
        <strain evidence="3">AG6-10EEA</strain>
    </source>
</reference>
<dbReference type="Proteomes" id="UP000663853">
    <property type="component" value="Unassembled WGS sequence"/>
</dbReference>
<feature type="domain" description="Jacalin-type lectin" evidence="2">
    <location>
        <begin position="987"/>
        <end position="1143"/>
    </location>
</feature>
<feature type="compositionally biased region" description="Low complexity" evidence="1">
    <location>
        <begin position="1"/>
        <end position="12"/>
    </location>
</feature>
<proteinExistence type="predicted"/>
<evidence type="ECO:0000256" key="1">
    <source>
        <dbReference type="SAM" id="MobiDB-lite"/>
    </source>
</evidence>
<sequence>MSSNHSAPSNNNGPPPPEPSDNHSGGLNENILRAAGWLRGLRVDNIYEPQVSIRRVASYADGASPSIEEANKLSTEFLVTNTKREANYVHRGWSIGAIKTICPWTSSRIAANNQHNAEGIWYTRLTRIRLFRVQVLLEDLVPMPEFEAAIEEALRQPTTFEKFQAVYRALARWSDVVPLEIELGSSFALTDTEMNRLQLPETGERNYNNIAWFSKFKTGDITITGGEPRWSDGNWSTMDARDSERQVIKIGKVASTTSLLASDLQTQLSDLTYDDNQHASKTISSVTIRSSDYIELLSIIYFDGTTSGRHGGGGHVGIEYKFTLATDEHITEMLTWTNGEWLLGLQFVTNRGRCSPQYGANLNVPCVARAKGGVLVGFLSHTKLHPDYKEMFSGVQGIWRHDVLPRVPKEEDVYSEYFGDKDSSWHENAFNDRVLVGNSKSIYISCVKVRSGAGIDGIQFIYKDNKDGQESEFMSPQHGGPGGSLHQFVLGNGEHIVSVVGRHGEKYITQLCFGTNRVTHHKPSPSTWTCGNRRQTGDPGLPSENIPRMERTEATGNDNNCNAHPPAQDPDLDILATTSLKNSEDKDTLLRNIGYLCGIRVDDTDGPRNLTRQVAKFVGDQPPFVQEMMNFLTETIKTSTERDTNYIHHGWSIDAVSTISPWTASRIASNNHPNADGTWLTRRTLVQRFAVQHSLGDLAPVPEFKAEIEAALEKPSIFQKFEAVYRALHKWGDVVPLEVEMGVSLTFTDLETNMSKLPDTAQWNNTHYLTTIRTARTTRQAREGTDGSCWGVELWPNRTMSPLHWRRIRVTKVASTTKLLPAELQGQLLQLYSRRLSYVPAITVGPSDSTCRAQDGTPSDLRQVSGVVLYASDWIRSMRFVYVDKMGSTKHEGSEKCGSEYTFMLKSEMLIWRGDWVEGLQFITSFGRCSPHFGGNGHAPVVARSKGGILVGIISMVKENQHKSLLFRKIQGIWRHDVVNKAPKEDDVFSDYYGSKDKGRPFNDRVVVGNSDIAISRIDVRCGSAIDSLQFTYTDDAGRGGNEYQTEDHGGPGGDKKQFILESGEHILSVTGRYDNERITQLCFVTNKGRTSEVFGQGKSIGSSHSISVSSPKDKEGKRMRLQYVCGKSDNNAPLPPGFTTGPSGNDQILKNAGWLCGFRVDNMDGPQVVARQVASYVDGAALFVEEKDDIFTEIITTHLKHESHYVHQGWSVGAVTTVSPWTLSRRDATNRYNAGGTWITRRTLALRLRLQVLLEDLVPAPEFEAAIEEALTRPSRFEKFQAVYQALSRWGDVVPLEIELGSSLSLTDTEANFAQLPVTTLYNSFTHLSTIKTANIARKGVASNLEWREGTWTMAGVPATGWRPIRIVTVVPTISLLADSLQARLTKLYAERFSYVPSLMFDPIGWQCKTHDDTNNASRTISSVEIHGTDEIIGLSIKYLDGVVSRGGRDAGNRHTFALNSGEHIVEILTCTIHEWRHGIQFITNTGRCSVIYGMLEGTPIISRSKGGVLAGFSTSSKEHPEWNYLITGVRGIWRYDLLPRVPKENDVYSDYYGAATEHGKGFNDRALIGNSNSMRISSIEVWSGAGIDGIQVGLKPYTPSQSVAHHSYNVRSNTQKFTYTDDENSQNDKLKTACHGGSGGAHHSFELRNGEYIVSASGRFNEEGVTQLCFVTNLSRRTEVYGEGDGQPFSALAPPDESGRYLRLQYILGKSDDTQLNGVMFVWTPNLP</sequence>
<dbReference type="InterPro" id="IPR001229">
    <property type="entry name" value="Jacalin-like_lectin_dom"/>
</dbReference>
<feature type="region of interest" description="Disordered" evidence="1">
    <location>
        <begin position="1037"/>
        <end position="1056"/>
    </location>
</feature>